<comment type="caution">
    <text evidence="1">The sequence shown here is derived from an EMBL/GenBank/DDBJ whole genome shotgun (WGS) entry which is preliminary data.</text>
</comment>
<sequence>MKHGKIDSLTPEKVRIAPDDGVFELTGAEPAWIWVHTCPTFACSCRSALVLATQDGREQLLERGCSVRDAWNTGGDFSKAALTLDDLIVFHIDIDTNQVLASIDFEPLDLAAHPIIKDIAMRINGDLLDSIGQLWYRGKGRPDPEQEALLATEIKIKGWQRGDLVAWNDVCTGVRQDYYVLDGQLHEADEMYCPVADCDCGEVLIYFETLNPLGSSTPGVVVVQRSGATEIRQSKTGSDLLEQLWAAFKLRHPNYLARFARRYLVIKSIGARLVSVSTPLKVVPKVGRNDSCPCGSGKKYKKCCGAN</sequence>
<dbReference type="Gene3D" id="3.10.450.50">
    <property type="match status" value="1"/>
</dbReference>
<dbReference type="EMBL" id="CABR01000145">
    <property type="protein sequence ID" value="CBI11462.1"/>
    <property type="molecule type" value="Genomic_DNA"/>
</dbReference>
<gene>
    <name evidence="1" type="ORF">CARN7_2292</name>
</gene>
<accession>E6QW39</accession>
<name>E6QW39_9ZZZZ</name>
<dbReference type="Pfam" id="PF02810">
    <property type="entry name" value="SEC-C"/>
    <property type="match status" value="1"/>
</dbReference>
<dbReference type="PANTHER" id="PTHR33747:SF1">
    <property type="entry name" value="ADENYLATE CYCLASE-ASSOCIATED CAP C-TERMINAL DOMAIN-CONTAINING PROTEIN"/>
    <property type="match status" value="1"/>
</dbReference>
<protein>
    <submittedName>
        <fullName evidence="1">Uncharacterized protein</fullName>
    </submittedName>
</protein>
<organism evidence="1">
    <name type="scientific">mine drainage metagenome</name>
    <dbReference type="NCBI Taxonomy" id="410659"/>
    <lineage>
        <taxon>unclassified sequences</taxon>
        <taxon>metagenomes</taxon>
        <taxon>ecological metagenomes</taxon>
    </lineage>
</organism>
<proteinExistence type="predicted"/>
<dbReference type="SUPFAM" id="SSF103642">
    <property type="entry name" value="Sec-C motif"/>
    <property type="match status" value="1"/>
</dbReference>
<dbReference type="InterPro" id="IPR004027">
    <property type="entry name" value="SEC_C_motif"/>
</dbReference>
<dbReference type="AlphaFoldDB" id="E6QW39"/>
<evidence type="ECO:0000313" key="1">
    <source>
        <dbReference type="EMBL" id="CBI11462.1"/>
    </source>
</evidence>
<dbReference type="PANTHER" id="PTHR33747">
    <property type="entry name" value="UPF0225 PROTEIN SCO1677"/>
    <property type="match status" value="1"/>
</dbReference>
<reference evidence="1" key="1">
    <citation type="submission" date="2009-10" db="EMBL/GenBank/DDBJ databases">
        <title>Diversity of trophic interactions inside an arsenic-rich microbial ecosystem.</title>
        <authorList>
            <person name="Bertin P.N."/>
            <person name="Heinrich-Salmeron A."/>
            <person name="Pelletier E."/>
            <person name="Goulhen-Chollet F."/>
            <person name="Arsene-Ploetze F."/>
            <person name="Gallien S."/>
            <person name="Calteau A."/>
            <person name="Vallenet D."/>
            <person name="Casiot C."/>
            <person name="Chane-Woon-Ming B."/>
            <person name="Giloteaux L."/>
            <person name="Barakat M."/>
            <person name="Bonnefoy V."/>
            <person name="Bruneel O."/>
            <person name="Chandler M."/>
            <person name="Cleiss J."/>
            <person name="Duran R."/>
            <person name="Elbaz-Poulichet F."/>
            <person name="Fonknechten N."/>
            <person name="Lauga B."/>
            <person name="Mornico D."/>
            <person name="Ortet P."/>
            <person name="Schaeffer C."/>
            <person name="Siguier P."/>
            <person name="Alexander Thil Smith A."/>
            <person name="Van Dorsselaer A."/>
            <person name="Weissenbach J."/>
            <person name="Medigue C."/>
            <person name="Le Paslier D."/>
        </authorList>
    </citation>
    <scope>NUCLEOTIDE SEQUENCE</scope>
</reference>